<dbReference type="InterPro" id="IPR003597">
    <property type="entry name" value="Ig_C1-set"/>
</dbReference>
<accession>A0ABR1A4Y8</accession>
<dbReference type="CDD" id="cd00098">
    <property type="entry name" value="IgC1"/>
    <property type="match status" value="1"/>
</dbReference>
<evidence type="ECO:0000259" key="2">
    <source>
        <dbReference type="PROSITE" id="PS50835"/>
    </source>
</evidence>
<gene>
    <name evidence="3" type="ORF">HHUSO_G4419</name>
</gene>
<keyword evidence="1" id="KW-0393">Immunoglobulin domain</keyword>
<evidence type="ECO:0000313" key="4">
    <source>
        <dbReference type="Proteomes" id="UP001369086"/>
    </source>
</evidence>
<dbReference type="PROSITE" id="PS50835">
    <property type="entry name" value="IG_LIKE"/>
    <property type="match status" value="1"/>
</dbReference>
<dbReference type="InterPro" id="IPR013783">
    <property type="entry name" value="Ig-like_fold"/>
</dbReference>
<organism evidence="3 4">
    <name type="scientific">Huso huso</name>
    <name type="common">Beluga</name>
    <name type="synonym">Acipenser huso</name>
    <dbReference type="NCBI Taxonomy" id="61971"/>
    <lineage>
        <taxon>Eukaryota</taxon>
        <taxon>Metazoa</taxon>
        <taxon>Chordata</taxon>
        <taxon>Craniata</taxon>
        <taxon>Vertebrata</taxon>
        <taxon>Euteleostomi</taxon>
        <taxon>Actinopterygii</taxon>
        <taxon>Chondrostei</taxon>
        <taxon>Acipenseriformes</taxon>
        <taxon>Acipenseridae</taxon>
        <taxon>Huso</taxon>
    </lineage>
</organism>
<name>A0ABR1A4Y8_HUSHU</name>
<dbReference type="Proteomes" id="UP001369086">
    <property type="component" value="Unassembled WGS sequence"/>
</dbReference>
<dbReference type="InterPro" id="IPR003006">
    <property type="entry name" value="Ig/MHC_CS"/>
</dbReference>
<proteinExistence type="predicted"/>
<keyword evidence="4" id="KW-1185">Reference proteome</keyword>
<dbReference type="SMART" id="SM00407">
    <property type="entry name" value="IGc1"/>
    <property type="match status" value="1"/>
</dbReference>
<evidence type="ECO:0000256" key="1">
    <source>
        <dbReference type="ARBA" id="ARBA00023319"/>
    </source>
</evidence>
<sequence length="176" mass="19469">MASLIIHVLSVDEKPKEPAVTVFPPFSKDGTIMLVCLAEKYFPDVIKLEWKKNSQTVPEAMVQDEKVKATIMLKVNASTSFDPDHYSCHVTHESLKDVKKYSIPRKTAQLGPVTAPTCPPYTDDKKKETSSLPAFNVGTLAYTLLILKSVTYCGIISILTSKTKSTQVLGIKKRVP</sequence>
<feature type="domain" description="Ig-like" evidence="2">
    <location>
        <begin position="18"/>
        <end position="99"/>
    </location>
</feature>
<dbReference type="EMBL" id="JAHFZB010000003">
    <property type="protein sequence ID" value="KAK6492147.1"/>
    <property type="molecule type" value="Genomic_DNA"/>
</dbReference>
<dbReference type="InterPro" id="IPR007110">
    <property type="entry name" value="Ig-like_dom"/>
</dbReference>
<dbReference type="InterPro" id="IPR050380">
    <property type="entry name" value="Immune_Resp_Modulators"/>
</dbReference>
<protein>
    <recommendedName>
        <fullName evidence="2">Ig-like domain-containing protein</fullName>
    </recommendedName>
</protein>
<dbReference type="SUPFAM" id="SSF48726">
    <property type="entry name" value="Immunoglobulin"/>
    <property type="match status" value="1"/>
</dbReference>
<dbReference type="PANTHER" id="PTHR23411">
    <property type="entry name" value="TAPASIN"/>
    <property type="match status" value="1"/>
</dbReference>
<dbReference type="Gene3D" id="2.60.40.10">
    <property type="entry name" value="Immunoglobulins"/>
    <property type="match status" value="1"/>
</dbReference>
<reference evidence="3 4" key="1">
    <citation type="submission" date="2021-05" db="EMBL/GenBank/DDBJ databases">
        <authorList>
            <person name="Zahm M."/>
            <person name="Klopp C."/>
            <person name="Cabau C."/>
            <person name="Kuhl H."/>
            <person name="Suciu R."/>
            <person name="Ciorpac M."/>
            <person name="Holostenco D."/>
            <person name="Gessner J."/>
            <person name="Wuertz S."/>
            <person name="Hohne C."/>
            <person name="Stock M."/>
            <person name="Gislard M."/>
            <person name="Lluch J."/>
            <person name="Milhes M."/>
            <person name="Lampietro C."/>
            <person name="Lopez Roques C."/>
            <person name="Donnadieu C."/>
            <person name="Du K."/>
            <person name="Schartl M."/>
            <person name="Guiguen Y."/>
        </authorList>
    </citation>
    <scope>NUCLEOTIDE SEQUENCE [LARGE SCALE GENOMIC DNA]</scope>
    <source>
        <strain evidence="3">Hh-F2</strain>
        <tissue evidence="3">Blood</tissue>
    </source>
</reference>
<dbReference type="Pfam" id="PF07654">
    <property type="entry name" value="C1-set"/>
    <property type="match status" value="1"/>
</dbReference>
<evidence type="ECO:0000313" key="3">
    <source>
        <dbReference type="EMBL" id="KAK6492147.1"/>
    </source>
</evidence>
<comment type="caution">
    <text evidence="3">The sequence shown here is derived from an EMBL/GenBank/DDBJ whole genome shotgun (WGS) entry which is preliminary data.</text>
</comment>
<dbReference type="PROSITE" id="PS00290">
    <property type="entry name" value="IG_MHC"/>
    <property type="match status" value="1"/>
</dbReference>
<dbReference type="InterPro" id="IPR036179">
    <property type="entry name" value="Ig-like_dom_sf"/>
</dbReference>